<name>A0A4Q8AS24_9MICO</name>
<proteinExistence type="predicted"/>
<organism evidence="1 2">
    <name type="scientific">Microterricola gilva</name>
    <dbReference type="NCBI Taxonomy" id="393267"/>
    <lineage>
        <taxon>Bacteria</taxon>
        <taxon>Bacillati</taxon>
        <taxon>Actinomycetota</taxon>
        <taxon>Actinomycetes</taxon>
        <taxon>Micrococcales</taxon>
        <taxon>Microbacteriaceae</taxon>
        <taxon>Microterricola</taxon>
    </lineage>
</organism>
<dbReference type="Proteomes" id="UP000291483">
    <property type="component" value="Unassembled WGS sequence"/>
</dbReference>
<dbReference type="AlphaFoldDB" id="A0A4Q8AS24"/>
<reference evidence="1 2" key="1">
    <citation type="submission" date="2019-02" db="EMBL/GenBank/DDBJ databases">
        <title>Sequencing the genomes of 1000 actinobacteria strains.</title>
        <authorList>
            <person name="Klenk H.-P."/>
        </authorList>
    </citation>
    <scope>NUCLEOTIDE SEQUENCE [LARGE SCALE GENOMIC DNA]</scope>
    <source>
        <strain evidence="1 2">DSM 18319</strain>
    </source>
</reference>
<comment type="caution">
    <text evidence="1">The sequence shown here is derived from an EMBL/GenBank/DDBJ whole genome shotgun (WGS) entry which is preliminary data.</text>
</comment>
<dbReference type="RefSeq" id="WP_130507168.1">
    <property type="nucleotide sequence ID" value="NZ_SHLC01000001.1"/>
</dbReference>
<gene>
    <name evidence="1" type="ORF">EV379_3448</name>
</gene>
<dbReference type="EMBL" id="SHLC01000001">
    <property type="protein sequence ID" value="RZU67071.1"/>
    <property type="molecule type" value="Genomic_DNA"/>
</dbReference>
<protein>
    <submittedName>
        <fullName evidence="1">Uncharacterized protein</fullName>
    </submittedName>
</protein>
<accession>A0A4Q8AS24</accession>
<keyword evidence="2" id="KW-1185">Reference proteome</keyword>
<dbReference type="OrthoDB" id="5112802at2"/>
<evidence type="ECO:0000313" key="2">
    <source>
        <dbReference type="Proteomes" id="UP000291483"/>
    </source>
</evidence>
<evidence type="ECO:0000313" key="1">
    <source>
        <dbReference type="EMBL" id="RZU67071.1"/>
    </source>
</evidence>
<sequence length="328" mass="33954">MTLNARQTDNAPRRRRGVRLLGIALVSAAAALLIPSGVTGAYWTTAATGTGVTPGVGDWCATPDPATNPRAVRLSDMPTVLGSDNTQIRIVAIPVANNAAWNPSGGNRSLAVKLSSCATTTNSFSLRITAWSNSTSPGAITWASGSGITPGSRLNLTQGYGLEIQALARWGVLPPSTGGTQVTNVNARRFSWLVSTPRAFDAVNGQPSCANRNTCTPSLLEIDGGDAITVNTWAAAGNPTATFPPSYVYPAGTYARVNDNASSNAEWALTDRLNGPNNGAGTASAVTLVPSTGDTSLTSADGNLLQWVVMEWWGGTPSNDIVAEVVLQ</sequence>